<evidence type="ECO:0000256" key="1">
    <source>
        <dbReference type="ARBA" id="ARBA00022679"/>
    </source>
</evidence>
<protein>
    <submittedName>
        <fullName evidence="2">CoA transferase</fullName>
    </submittedName>
</protein>
<comment type="caution">
    <text evidence="2">The sequence shown here is derived from an EMBL/GenBank/DDBJ whole genome shotgun (WGS) entry which is preliminary data.</text>
</comment>
<dbReference type="GO" id="GO:0008410">
    <property type="term" value="F:CoA-transferase activity"/>
    <property type="evidence" value="ECO:0007669"/>
    <property type="project" value="TreeGrafter"/>
</dbReference>
<proteinExistence type="predicted"/>
<dbReference type="InterPro" id="IPR003673">
    <property type="entry name" value="CoA-Trfase_fam_III"/>
</dbReference>
<dbReference type="SUPFAM" id="SSF89796">
    <property type="entry name" value="CoA-transferase family III (CaiB/BaiF)"/>
    <property type="match status" value="1"/>
</dbReference>
<reference evidence="2 3" key="1">
    <citation type="submission" date="2018-04" db="EMBL/GenBank/DDBJ databases">
        <title>Pseudomonas sp. nov., isolated from mangrove soil.</title>
        <authorList>
            <person name="Chen C."/>
        </authorList>
    </citation>
    <scope>NUCLEOTIDE SEQUENCE [LARGE SCALE GENOMIC DNA]</scope>
    <source>
        <strain evidence="2 3">TC-11</strain>
    </source>
</reference>
<keyword evidence="3" id="KW-1185">Reference proteome</keyword>
<dbReference type="EMBL" id="QASN01000017">
    <property type="protein sequence ID" value="PTU74588.1"/>
    <property type="molecule type" value="Genomic_DNA"/>
</dbReference>
<evidence type="ECO:0000313" key="2">
    <source>
        <dbReference type="EMBL" id="PTU74588.1"/>
    </source>
</evidence>
<gene>
    <name evidence="2" type="ORF">DBO85_10925</name>
</gene>
<dbReference type="PANTHER" id="PTHR48207:SF3">
    <property type="entry name" value="SUCCINATE--HYDROXYMETHYLGLUTARATE COA-TRANSFERASE"/>
    <property type="match status" value="1"/>
</dbReference>
<dbReference type="InterPro" id="IPR044855">
    <property type="entry name" value="CoA-Trfase_III_dom3_sf"/>
</dbReference>
<organism evidence="2 3">
    <name type="scientific">Pseudomonas mangrovi</name>
    <dbReference type="NCBI Taxonomy" id="2161748"/>
    <lineage>
        <taxon>Bacteria</taxon>
        <taxon>Pseudomonadati</taxon>
        <taxon>Pseudomonadota</taxon>
        <taxon>Gammaproteobacteria</taxon>
        <taxon>Pseudomonadales</taxon>
        <taxon>Pseudomonadaceae</taxon>
        <taxon>Pseudomonas</taxon>
    </lineage>
</organism>
<dbReference type="Gene3D" id="3.30.1540.10">
    <property type="entry name" value="formyl-coa transferase, domain 3"/>
    <property type="match status" value="1"/>
</dbReference>
<dbReference type="RefSeq" id="WP_108107283.1">
    <property type="nucleotide sequence ID" value="NZ_QASN01000017.1"/>
</dbReference>
<accession>A0A2T5PA11</accession>
<dbReference type="Pfam" id="PF02515">
    <property type="entry name" value="CoA_transf_3"/>
    <property type="match status" value="1"/>
</dbReference>
<name>A0A2T5PA11_9PSED</name>
<dbReference type="OrthoDB" id="9058532at2"/>
<dbReference type="InterPro" id="IPR023606">
    <property type="entry name" value="CoA-Trfase_III_dom_1_sf"/>
</dbReference>
<dbReference type="Proteomes" id="UP000244064">
    <property type="component" value="Unassembled WGS sequence"/>
</dbReference>
<dbReference type="PANTHER" id="PTHR48207">
    <property type="entry name" value="SUCCINATE--HYDROXYMETHYLGLUTARATE COA-TRANSFERASE"/>
    <property type="match status" value="1"/>
</dbReference>
<dbReference type="AlphaFoldDB" id="A0A2T5PA11"/>
<evidence type="ECO:0000313" key="3">
    <source>
        <dbReference type="Proteomes" id="UP000244064"/>
    </source>
</evidence>
<keyword evidence="1 2" id="KW-0808">Transferase</keyword>
<dbReference type="InterPro" id="IPR050483">
    <property type="entry name" value="CoA-transferase_III_domain"/>
</dbReference>
<dbReference type="Gene3D" id="3.40.50.10540">
    <property type="entry name" value="Crotonobetainyl-coa:carnitine coa-transferase, domain 1"/>
    <property type="match status" value="1"/>
</dbReference>
<sequence>MAALCGVRVLDLSRVLAGPWAGQTLADLGAEVIKIERPGVGDDTRGWGPPFVADEQGQPSAESAYFQCANRNKQSLTLDLAHPEGQRILSELALQSDVLIENFKVGGMAAYGLDYPSLSVLNPRLIYCSITGFGQTGPYAHKPGYDFMIQGLGGLMSLTGRADDEPGAGPMKVGVALTDILTGLYASVAILAALQQRERSGAGQYIDLALLDVQVAALANQASAYLVSGQLPVRRGNAHPSIVPYQDFPTADGELLLTVGNDLQFRRFCAVVGRPEWAEDPRFASNAARVAHRVELVALIRQRTVFRTTADWMAELEAAGVPCGPVNDLAQVFADPQVQARGLRVELPHGLGGSLAQVASPLRLSASPVDYRNAAPLLGADSEAVLRRLLGLDDAALQVLRRDGVI</sequence>